<dbReference type="Proteomes" id="UP000886384">
    <property type="component" value="Unassembled WGS sequence"/>
</dbReference>
<feature type="transmembrane region" description="Helical" evidence="1">
    <location>
        <begin position="22"/>
        <end position="42"/>
    </location>
</feature>
<protein>
    <submittedName>
        <fullName evidence="2">TIGR03747 family integrating conjugative element membrane protein</fullName>
    </submittedName>
</protein>
<feature type="transmembrane region" description="Helical" evidence="1">
    <location>
        <begin position="214"/>
        <end position="232"/>
    </location>
</feature>
<name>A0A7C1ZHJ0_9GAMM</name>
<organism evidence="2">
    <name type="scientific">Methylophaga aminisulfidivorans</name>
    <dbReference type="NCBI Taxonomy" id="230105"/>
    <lineage>
        <taxon>Bacteria</taxon>
        <taxon>Pseudomonadati</taxon>
        <taxon>Pseudomonadota</taxon>
        <taxon>Gammaproteobacteria</taxon>
        <taxon>Thiotrichales</taxon>
        <taxon>Piscirickettsiaceae</taxon>
        <taxon>Methylophaga</taxon>
    </lineage>
</organism>
<proteinExistence type="predicted"/>
<dbReference type="Pfam" id="PF14348">
    <property type="entry name" value="DtrJ-like"/>
    <property type="match status" value="1"/>
</dbReference>
<gene>
    <name evidence="2" type="ORF">ENI26_07845</name>
</gene>
<reference evidence="2" key="1">
    <citation type="journal article" date="2020" name="mSystems">
        <title>Genome- and Community-Level Interaction Insights into Carbon Utilization and Element Cycling Functions of Hydrothermarchaeota in Hydrothermal Sediment.</title>
        <authorList>
            <person name="Zhou Z."/>
            <person name="Liu Y."/>
            <person name="Xu W."/>
            <person name="Pan J."/>
            <person name="Luo Z.H."/>
            <person name="Li M."/>
        </authorList>
    </citation>
    <scope>NUCLEOTIDE SEQUENCE [LARGE SCALE GENOMIC DNA]</scope>
    <source>
        <strain evidence="2">HyVt-380</strain>
    </source>
</reference>
<evidence type="ECO:0000256" key="1">
    <source>
        <dbReference type="SAM" id="Phobius"/>
    </source>
</evidence>
<evidence type="ECO:0000313" key="2">
    <source>
        <dbReference type="EMBL" id="HEC74268.1"/>
    </source>
</evidence>
<keyword evidence="1" id="KW-1133">Transmembrane helix</keyword>
<dbReference type="InterPro" id="IPR022266">
    <property type="entry name" value="DtrJ-like"/>
</dbReference>
<keyword evidence="1" id="KW-0472">Membrane</keyword>
<sequence length="236" mass="26913">MVDRVMAQENSPRAQKSLMGRWLSRIITMAIWLLLALLMSIITEWIGMNTKWSDEGVEHSRMMVKTELGYLNEDFQKSLIVQRPVQYAENVASAMHHFMYEKTGIMALLSNVFRDSKTESIARLIAEHVLAAVYVTQVFAIRLAILTLALPAFLIFAIVAATEGLVQRDIRKWSVGREHAGLYHHAKRWIPVTFIAPWVVYLAFPVSIHPNAVILPFASLFGLGIFMVTYLFKKHI</sequence>
<dbReference type="EMBL" id="DRHY01000178">
    <property type="protein sequence ID" value="HEC74268.1"/>
    <property type="molecule type" value="Genomic_DNA"/>
</dbReference>
<accession>A0A7C1ZHJ0</accession>
<comment type="caution">
    <text evidence="2">The sequence shown here is derived from an EMBL/GenBank/DDBJ whole genome shotgun (WGS) entry which is preliminary data.</text>
</comment>
<dbReference type="AlphaFoldDB" id="A0A7C1ZHJ0"/>
<keyword evidence="1" id="KW-0812">Transmembrane</keyword>
<feature type="transmembrane region" description="Helical" evidence="1">
    <location>
        <begin position="139"/>
        <end position="162"/>
    </location>
</feature>
<dbReference type="NCBIfam" id="TIGR03747">
    <property type="entry name" value="conj_TIGR03747"/>
    <property type="match status" value="1"/>
</dbReference>
<feature type="transmembrane region" description="Helical" evidence="1">
    <location>
        <begin position="189"/>
        <end position="208"/>
    </location>
</feature>